<dbReference type="NCBIfam" id="TIGR04183">
    <property type="entry name" value="Por_Secre_tail"/>
    <property type="match status" value="1"/>
</dbReference>
<feature type="domain" description="Secretion system C-terminal sorting" evidence="3">
    <location>
        <begin position="83"/>
        <end position="152"/>
    </location>
</feature>
<evidence type="ECO:0000259" key="3">
    <source>
        <dbReference type="Pfam" id="PF18962"/>
    </source>
</evidence>
<dbReference type="STRING" id="1128970.SAMN04487935_2446"/>
<evidence type="ECO:0000313" key="5">
    <source>
        <dbReference type="Proteomes" id="UP000199580"/>
    </source>
</evidence>
<proteinExistence type="predicted"/>
<organism evidence="4 5">
    <name type="scientific">Flavobacterium noncentrifugens</name>
    <dbReference type="NCBI Taxonomy" id="1128970"/>
    <lineage>
        <taxon>Bacteria</taxon>
        <taxon>Pseudomonadati</taxon>
        <taxon>Bacteroidota</taxon>
        <taxon>Flavobacteriia</taxon>
        <taxon>Flavobacteriales</taxon>
        <taxon>Flavobacteriaceae</taxon>
        <taxon>Flavobacterium</taxon>
    </lineage>
</organism>
<feature type="signal peptide" evidence="2">
    <location>
        <begin position="1"/>
        <end position="18"/>
    </location>
</feature>
<dbReference type="AlphaFoldDB" id="A0A1G8YTC4"/>
<name>A0A1G8YTC4_9FLAO</name>
<keyword evidence="5" id="KW-1185">Reference proteome</keyword>
<protein>
    <submittedName>
        <fullName evidence="4">Por secretion system C-terminal sorting domain-containing protein</fullName>
    </submittedName>
</protein>
<dbReference type="Proteomes" id="UP000199580">
    <property type="component" value="Unassembled WGS sequence"/>
</dbReference>
<gene>
    <name evidence="4" type="ORF">SAMN04487935_2446</name>
</gene>
<sequence>MKYKLSILLSFVSIVIQAQENVVAAGGNAVGGSGSVAYSIGQIGYHQLDSSDKNIIEGLQQPFEIMVLGFEDFVPAAIAITAYPNPTAGQLQIEMASLREDLQFELYDINGRIIIKKSIINSLQTAVPMENLQPGIYLLAISDQKSTIKTFKILKK</sequence>
<accession>A0A1G8YTC4</accession>
<dbReference type="Pfam" id="PF18962">
    <property type="entry name" value="Por_Secre_tail"/>
    <property type="match status" value="1"/>
</dbReference>
<evidence type="ECO:0000256" key="1">
    <source>
        <dbReference type="ARBA" id="ARBA00022729"/>
    </source>
</evidence>
<keyword evidence="1 2" id="KW-0732">Signal</keyword>
<reference evidence="4 5" key="1">
    <citation type="submission" date="2016-10" db="EMBL/GenBank/DDBJ databases">
        <authorList>
            <person name="de Groot N.N."/>
        </authorList>
    </citation>
    <scope>NUCLEOTIDE SEQUENCE [LARGE SCALE GENOMIC DNA]</scope>
    <source>
        <strain evidence="4 5">CGMCC 1.10076</strain>
    </source>
</reference>
<feature type="chain" id="PRO_5011615183" evidence="2">
    <location>
        <begin position="19"/>
        <end position="156"/>
    </location>
</feature>
<dbReference type="OrthoDB" id="1352409at2"/>
<evidence type="ECO:0000313" key="4">
    <source>
        <dbReference type="EMBL" id="SDK05335.1"/>
    </source>
</evidence>
<evidence type="ECO:0000256" key="2">
    <source>
        <dbReference type="SAM" id="SignalP"/>
    </source>
</evidence>
<dbReference type="InterPro" id="IPR026444">
    <property type="entry name" value="Secre_tail"/>
</dbReference>
<dbReference type="EMBL" id="FNEZ01000003">
    <property type="protein sequence ID" value="SDK05335.1"/>
    <property type="molecule type" value="Genomic_DNA"/>
</dbReference>
<dbReference type="RefSeq" id="WP_091395807.1">
    <property type="nucleotide sequence ID" value="NZ_BKAI01000006.1"/>
</dbReference>